<evidence type="ECO:0000313" key="3">
    <source>
        <dbReference type="Proteomes" id="UP001250538"/>
    </source>
</evidence>
<organism evidence="2 3">
    <name type="scientific">Paenibacillus suaedae</name>
    <dbReference type="NCBI Taxonomy" id="3077233"/>
    <lineage>
        <taxon>Bacteria</taxon>
        <taxon>Bacillati</taxon>
        <taxon>Bacillota</taxon>
        <taxon>Bacilli</taxon>
        <taxon>Bacillales</taxon>
        <taxon>Paenibacillaceae</taxon>
        <taxon>Paenibacillus</taxon>
    </lineage>
</organism>
<evidence type="ECO:0000259" key="1">
    <source>
        <dbReference type="Pfam" id="PF13333"/>
    </source>
</evidence>
<dbReference type="EMBL" id="JAVYAA010000003">
    <property type="protein sequence ID" value="MDT8977416.1"/>
    <property type="molecule type" value="Genomic_DNA"/>
</dbReference>
<dbReference type="InterPro" id="IPR012337">
    <property type="entry name" value="RNaseH-like_sf"/>
</dbReference>
<dbReference type="RefSeq" id="WP_315745815.1">
    <property type="nucleotide sequence ID" value="NZ_JAVYAA010000003.1"/>
</dbReference>
<proteinExistence type="predicted"/>
<gene>
    <name evidence="2" type="ORF">RQP50_14355</name>
</gene>
<dbReference type="SUPFAM" id="SSF53098">
    <property type="entry name" value="Ribonuclease H-like"/>
    <property type="match status" value="1"/>
</dbReference>
<reference evidence="3" key="1">
    <citation type="submission" date="2023-09" db="EMBL/GenBank/DDBJ databases">
        <title>Paenibacillus sp. chi10 Genome sequencing and assembly.</title>
        <authorList>
            <person name="Kim I."/>
        </authorList>
    </citation>
    <scope>NUCLEOTIDE SEQUENCE [LARGE SCALE GENOMIC DNA]</scope>
    <source>
        <strain evidence="3">chi10</strain>
    </source>
</reference>
<evidence type="ECO:0000313" key="2">
    <source>
        <dbReference type="EMBL" id="MDT8977416.1"/>
    </source>
</evidence>
<dbReference type="AlphaFoldDB" id="A0AAJ2N514"/>
<dbReference type="GO" id="GO:0015074">
    <property type="term" value="P:DNA integration"/>
    <property type="evidence" value="ECO:0007669"/>
    <property type="project" value="InterPro"/>
</dbReference>
<sequence>MDTLKKVPLSGLYVRKAGEARQTLSTPLLFELINRTIRQFGHMKDELEYKDCTSIDELRNRINEYTHFYNTERYQWTLKKMTPNEYRNHLLAA</sequence>
<protein>
    <submittedName>
        <fullName evidence="2">IS3 family transposase</fullName>
    </submittedName>
</protein>
<comment type="caution">
    <text evidence="2">The sequence shown here is derived from an EMBL/GenBank/DDBJ whole genome shotgun (WGS) entry which is preliminary data.</text>
</comment>
<feature type="domain" description="Integrase catalytic" evidence="1">
    <location>
        <begin position="40"/>
        <end position="91"/>
    </location>
</feature>
<accession>A0AAJ2N514</accession>
<dbReference type="Proteomes" id="UP001250538">
    <property type="component" value="Unassembled WGS sequence"/>
</dbReference>
<keyword evidence="3" id="KW-1185">Reference proteome</keyword>
<dbReference type="InterPro" id="IPR001584">
    <property type="entry name" value="Integrase_cat-core"/>
</dbReference>
<dbReference type="Pfam" id="PF13333">
    <property type="entry name" value="rve_2"/>
    <property type="match status" value="1"/>
</dbReference>
<name>A0AAJ2N514_9BACL</name>